<reference evidence="2 3" key="1">
    <citation type="journal article" date="2016" name="Genome Biol. Evol.">
        <title>Gene Family Evolution Reflects Adaptation to Soil Environmental Stressors in the Genome of the Collembolan Orchesella cincta.</title>
        <authorList>
            <person name="Faddeeva-Vakhrusheva A."/>
            <person name="Derks M.F."/>
            <person name="Anvar S.Y."/>
            <person name="Agamennone V."/>
            <person name="Suring W."/>
            <person name="Smit S."/>
            <person name="van Straalen N.M."/>
            <person name="Roelofs D."/>
        </authorList>
    </citation>
    <scope>NUCLEOTIDE SEQUENCE [LARGE SCALE GENOMIC DNA]</scope>
    <source>
        <tissue evidence="2">Mixed pool</tissue>
    </source>
</reference>
<dbReference type="AlphaFoldDB" id="A0A1D2NNF6"/>
<sequence>MKGGADVERYREADEEHLPKLHVFAIELTNWLTLFSLAFAVIYAVLLLIYEIALELADIRWVFIGFIVCCLADIVAYWICRFAVNDNREVEKCFLYLVLIAQLATGLFCFIAPIIALATFQFVPDISTKNDLKVKDDISTREEDDYDEMIHHTFEDYVNPDPCLVEGKNEPDWQCGFLRSIKIATSCMLIAVLPKFLILYVTIQILKKRK</sequence>
<feature type="transmembrane region" description="Helical" evidence="1">
    <location>
        <begin position="183"/>
        <end position="203"/>
    </location>
</feature>
<accession>A0A1D2NNF6</accession>
<keyword evidence="1" id="KW-1133">Transmembrane helix</keyword>
<keyword evidence="3" id="KW-1185">Reference proteome</keyword>
<feature type="transmembrane region" description="Helical" evidence="1">
    <location>
        <begin position="96"/>
        <end position="123"/>
    </location>
</feature>
<dbReference type="EMBL" id="LJIJ01000002">
    <property type="protein sequence ID" value="ODN06615.1"/>
    <property type="molecule type" value="Genomic_DNA"/>
</dbReference>
<keyword evidence="1" id="KW-0812">Transmembrane</keyword>
<organism evidence="2 3">
    <name type="scientific">Orchesella cincta</name>
    <name type="common">Springtail</name>
    <name type="synonym">Podura cincta</name>
    <dbReference type="NCBI Taxonomy" id="48709"/>
    <lineage>
        <taxon>Eukaryota</taxon>
        <taxon>Metazoa</taxon>
        <taxon>Ecdysozoa</taxon>
        <taxon>Arthropoda</taxon>
        <taxon>Hexapoda</taxon>
        <taxon>Collembola</taxon>
        <taxon>Entomobryomorpha</taxon>
        <taxon>Entomobryoidea</taxon>
        <taxon>Orchesellidae</taxon>
        <taxon>Orchesellinae</taxon>
        <taxon>Orchesella</taxon>
    </lineage>
</organism>
<evidence type="ECO:0008006" key="4">
    <source>
        <dbReference type="Google" id="ProtNLM"/>
    </source>
</evidence>
<comment type="caution">
    <text evidence="2">The sequence shown here is derived from an EMBL/GenBank/DDBJ whole genome shotgun (WGS) entry which is preliminary data.</text>
</comment>
<feature type="transmembrane region" description="Helical" evidence="1">
    <location>
        <begin position="21"/>
        <end position="49"/>
    </location>
</feature>
<proteinExistence type="predicted"/>
<evidence type="ECO:0000313" key="3">
    <source>
        <dbReference type="Proteomes" id="UP000094527"/>
    </source>
</evidence>
<name>A0A1D2NNF6_ORCCI</name>
<evidence type="ECO:0000313" key="2">
    <source>
        <dbReference type="EMBL" id="ODN06615.1"/>
    </source>
</evidence>
<protein>
    <recommendedName>
        <fullName evidence="4">Transmembrane protein</fullName>
    </recommendedName>
</protein>
<dbReference type="Proteomes" id="UP000094527">
    <property type="component" value="Unassembled WGS sequence"/>
</dbReference>
<gene>
    <name evidence="2" type="ORF">Ocin01_00098</name>
</gene>
<feature type="transmembrane region" description="Helical" evidence="1">
    <location>
        <begin position="61"/>
        <end position="84"/>
    </location>
</feature>
<evidence type="ECO:0000256" key="1">
    <source>
        <dbReference type="SAM" id="Phobius"/>
    </source>
</evidence>
<keyword evidence="1" id="KW-0472">Membrane</keyword>